<dbReference type="FunCoup" id="A0A1E7FJ83">
    <property type="interactions" value="28"/>
</dbReference>
<dbReference type="EMBL" id="KV784356">
    <property type="protein sequence ID" value="OEU18208.1"/>
    <property type="molecule type" value="Genomic_DNA"/>
</dbReference>
<dbReference type="PIRSF" id="PIRSF001467">
    <property type="entry name" value="Peptidylpro_ismrse"/>
    <property type="match status" value="1"/>
</dbReference>
<dbReference type="PANTHER" id="PTHR11071:SF561">
    <property type="entry name" value="PEPTIDYL-PROLYL CIS-TRANS ISOMERASE D-RELATED"/>
    <property type="match status" value="1"/>
</dbReference>
<dbReference type="OrthoDB" id="193499at2759"/>
<comment type="similarity">
    <text evidence="4">Belongs to the cyclophilin-type PPIase family.</text>
</comment>
<dbReference type="PROSITE" id="PS00170">
    <property type="entry name" value="CSA_PPIASE_1"/>
    <property type="match status" value="1"/>
</dbReference>
<dbReference type="EC" id="5.2.1.8" evidence="4"/>
<dbReference type="PANTHER" id="PTHR11071">
    <property type="entry name" value="PEPTIDYL-PROLYL CIS-TRANS ISOMERASE"/>
    <property type="match status" value="1"/>
</dbReference>
<dbReference type="KEGG" id="fcy:FRACYDRAFT_183665"/>
<organism evidence="6 7">
    <name type="scientific">Fragilariopsis cylindrus CCMP1102</name>
    <dbReference type="NCBI Taxonomy" id="635003"/>
    <lineage>
        <taxon>Eukaryota</taxon>
        <taxon>Sar</taxon>
        <taxon>Stramenopiles</taxon>
        <taxon>Ochrophyta</taxon>
        <taxon>Bacillariophyta</taxon>
        <taxon>Bacillariophyceae</taxon>
        <taxon>Bacillariophycidae</taxon>
        <taxon>Bacillariales</taxon>
        <taxon>Bacillariaceae</taxon>
        <taxon>Fragilariopsis</taxon>
    </lineage>
</organism>
<protein>
    <recommendedName>
        <fullName evidence="4">Peptidyl-prolyl cis-trans isomerase</fullName>
        <shortName evidence="4">PPIase</shortName>
        <ecNumber evidence="4">5.2.1.8</ecNumber>
    </recommendedName>
</protein>
<accession>A0A1E7FJ83</accession>
<comment type="catalytic activity">
    <reaction evidence="1 4">
        <text>[protein]-peptidylproline (omega=180) = [protein]-peptidylproline (omega=0)</text>
        <dbReference type="Rhea" id="RHEA:16237"/>
        <dbReference type="Rhea" id="RHEA-COMP:10747"/>
        <dbReference type="Rhea" id="RHEA-COMP:10748"/>
        <dbReference type="ChEBI" id="CHEBI:83833"/>
        <dbReference type="ChEBI" id="CHEBI:83834"/>
        <dbReference type="EC" id="5.2.1.8"/>
    </reaction>
</comment>
<evidence type="ECO:0000313" key="6">
    <source>
        <dbReference type="EMBL" id="OEU18208.1"/>
    </source>
</evidence>
<evidence type="ECO:0000256" key="1">
    <source>
        <dbReference type="ARBA" id="ARBA00000971"/>
    </source>
</evidence>
<dbReference type="Pfam" id="PF00160">
    <property type="entry name" value="Pro_isomerase"/>
    <property type="match status" value="1"/>
</dbReference>
<dbReference type="SUPFAM" id="SSF50891">
    <property type="entry name" value="Cyclophilin-like"/>
    <property type="match status" value="1"/>
</dbReference>
<comment type="function">
    <text evidence="4">PPIases accelerate the folding of proteins. It catalyzes the cis-trans isomerization of proline imidic peptide bonds in oligopeptides.</text>
</comment>
<proteinExistence type="inferred from homology"/>
<dbReference type="PROSITE" id="PS50072">
    <property type="entry name" value="CSA_PPIASE_2"/>
    <property type="match status" value="1"/>
</dbReference>
<dbReference type="AlphaFoldDB" id="A0A1E7FJ83"/>
<dbReference type="GO" id="GO:0003755">
    <property type="term" value="F:peptidyl-prolyl cis-trans isomerase activity"/>
    <property type="evidence" value="ECO:0007669"/>
    <property type="project" value="UniProtKB-UniRule"/>
</dbReference>
<dbReference type="GO" id="GO:0005737">
    <property type="term" value="C:cytoplasm"/>
    <property type="evidence" value="ECO:0007669"/>
    <property type="project" value="TreeGrafter"/>
</dbReference>
<dbReference type="InParanoid" id="A0A1E7FJ83"/>
<dbReference type="InterPro" id="IPR002130">
    <property type="entry name" value="Cyclophilin-type_PPIase_dom"/>
</dbReference>
<reference evidence="6 7" key="1">
    <citation type="submission" date="2016-09" db="EMBL/GenBank/DDBJ databases">
        <title>Extensive genetic diversity and differential bi-allelic expression allows diatom success in the polar Southern Ocean.</title>
        <authorList>
            <consortium name="DOE Joint Genome Institute"/>
            <person name="Mock T."/>
            <person name="Otillar R.P."/>
            <person name="Strauss J."/>
            <person name="Dupont C."/>
            <person name="Frickenhaus S."/>
            <person name="Maumus F."/>
            <person name="Mcmullan M."/>
            <person name="Sanges R."/>
            <person name="Schmutz J."/>
            <person name="Toseland A."/>
            <person name="Valas R."/>
            <person name="Veluchamy A."/>
            <person name="Ward B.J."/>
            <person name="Allen A."/>
            <person name="Barry K."/>
            <person name="Falciatore A."/>
            <person name="Ferrante M."/>
            <person name="Fortunato A.E."/>
            <person name="Gloeckner G."/>
            <person name="Gruber A."/>
            <person name="Hipkin R."/>
            <person name="Janech M."/>
            <person name="Kroth P."/>
            <person name="Leese F."/>
            <person name="Lindquist E."/>
            <person name="Lyon B.R."/>
            <person name="Martin J."/>
            <person name="Mayer C."/>
            <person name="Parker M."/>
            <person name="Quesneville H."/>
            <person name="Raymond J."/>
            <person name="Uhlig C."/>
            <person name="Valentin K.U."/>
            <person name="Worden A.Z."/>
            <person name="Armbrust E.V."/>
            <person name="Bowler C."/>
            <person name="Green B."/>
            <person name="Moulton V."/>
            <person name="Van Oosterhout C."/>
            <person name="Grigoriev I."/>
        </authorList>
    </citation>
    <scope>NUCLEOTIDE SEQUENCE [LARGE SCALE GENOMIC DNA]</scope>
    <source>
        <strain evidence="6 7">CCMP1102</strain>
    </source>
</reference>
<dbReference type="GO" id="GO:0006457">
    <property type="term" value="P:protein folding"/>
    <property type="evidence" value="ECO:0007669"/>
    <property type="project" value="InterPro"/>
</dbReference>
<dbReference type="GO" id="GO:0016018">
    <property type="term" value="F:cyclosporin A binding"/>
    <property type="evidence" value="ECO:0007669"/>
    <property type="project" value="TreeGrafter"/>
</dbReference>
<dbReference type="FunFam" id="2.40.100.10:FF:000013">
    <property type="entry name" value="Peptidyl-prolyl cis-trans isomerase"/>
    <property type="match status" value="1"/>
</dbReference>
<evidence type="ECO:0000313" key="7">
    <source>
        <dbReference type="Proteomes" id="UP000095751"/>
    </source>
</evidence>
<dbReference type="PRINTS" id="PR00153">
    <property type="entry name" value="CSAPPISMRASE"/>
</dbReference>
<name>A0A1E7FJ83_9STRA</name>
<feature type="domain" description="PPIase cyclophilin-type" evidence="5">
    <location>
        <begin position="28"/>
        <end position="185"/>
    </location>
</feature>
<dbReference type="InterPro" id="IPR020892">
    <property type="entry name" value="Cyclophilin-type_PPIase_CS"/>
</dbReference>
<keyword evidence="7" id="KW-1185">Reference proteome</keyword>
<sequence length="186" mass="19672">MFDDLFAKVTGGGGGATPESADVTETVYFDITVDDQPLGRIEMGLFGGVVPKTVENFKQLCLNPTKGDGFTKSSFHRIIPGFMCQGGDFTVGNGTGGKSIYGNKFEDENFDLIHGGAGTLSMANAGPNTNGSQFFICTAQTPWLNGKHVVFGRVTKGLDIVKKMEAYGTDSGRPKGIVTINDCGVL</sequence>
<dbReference type="InterPro" id="IPR029000">
    <property type="entry name" value="Cyclophilin-like_dom_sf"/>
</dbReference>
<evidence type="ECO:0000256" key="2">
    <source>
        <dbReference type="ARBA" id="ARBA00023110"/>
    </source>
</evidence>
<keyword evidence="3 4" id="KW-0413">Isomerase</keyword>
<dbReference type="InterPro" id="IPR024936">
    <property type="entry name" value="Cyclophilin-type_PPIase"/>
</dbReference>
<keyword evidence="2 4" id="KW-0697">Rotamase</keyword>
<gene>
    <name evidence="6" type="ORF">FRACYDRAFT_183665</name>
</gene>
<evidence type="ECO:0000256" key="4">
    <source>
        <dbReference type="RuleBase" id="RU363019"/>
    </source>
</evidence>
<evidence type="ECO:0000256" key="3">
    <source>
        <dbReference type="ARBA" id="ARBA00023235"/>
    </source>
</evidence>
<evidence type="ECO:0000259" key="5">
    <source>
        <dbReference type="PROSITE" id="PS50072"/>
    </source>
</evidence>
<dbReference type="Gene3D" id="2.40.100.10">
    <property type="entry name" value="Cyclophilin-like"/>
    <property type="match status" value="1"/>
</dbReference>
<dbReference type="Proteomes" id="UP000095751">
    <property type="component" value="Unassembled WGS sequence"/>
</dbReference>